<evidence type="ECO:0000256" key="1">
    <source>
        <dbReference type="ARBA" id="ARBA00009986"/>
    </source>
</evidence>
<dbReference type="GO" id="GO:0009737">
    <property type="term" value="P:response to abscisic acid"/>
    <property type="evidence" value="ECO:0007669"/>
    <property type="project" value="UniProtKB-ARBA"/>
</dbReference>
<sequence length="602" mass="67270">MEYSVESLGRDLKNVRKYFGSGKTKEASWRESQLKRLHSFLVEREQEILNALKQDLGKHCVEAFRDEVGTLVKTLNYAIKHLKKWMAGEEAKLPKIALLSSAEIVPEPLGLVLIISSWNFPFGLSLEPLIGAVAAGNTAVLKPSEMSPTCSSLLATVLPTYLDNNAIKVIQGGPEVGELLLQKRWDKIFFTGSERVGRIVMSAAAVHLTPVTLELGGKCPALVDSLTSSWDRKVAVKRVLVAKFGACGGQACIAIDYVLVEKSFSSTLVTLMKDCIKKMFGENPKESNTVARIVNEKHFMRLKNLLTDPRVKESVVFGGSMNENDLFIEPTILLDPPLDSAIMAGEIFGPVLPIITLEKIEDSVEFISSRPKPLAIYAFTKNQTLQRRMVSETSSGSLVFNDAILQVRSSSCLSFVPFDRVARHHDCRSHWSTGTLVRVPVDHTARQERSSFDARPLPYRSYDRHRACRSFRSIGSLDIMTVALTGRQERSSECLSITLLDRNARPLTLVLYPVYVADTLPFGGIGESGFGKYHGKFSFDAFSHPKVVARRSYFTDFWYRFPPWTLNKLQLLEVSYNLDYLGILLVLLGLKKSKRSLFYACN</sequence>
<evidence type="ECO:0000256" key="5">
    <source>
        <dbReference type="ARBA" id="ARBA00049194"/>
    </source>
</evidence>
<dbReference type="InterPro" id="IPR015590">
    <property type="entry name" value="Aldehyde_DH_dom"/>
</dbReference>
<dbReference type="InterPro" id="IPR012394">
    <property type="entry name" value="Aldehyde_DH_NAD(P)"/>
</dbReference>
<dbReference type="AlphaFoldDB" id="A0A8T0JGF6"/>
<feature type="domain" description="Aldehyde dehydrogenase" evidence="6">
    <location>
        <begin position="16"/>
        <end position="404"/>
    </location>
</feature>
<dbReference type="FunFam" id="3.40.605.10:FF:000004">
    <property type="entry name" value="Aldehyde dehydrogenase"/>
    <property type="match status" value="1"/>
</dbReference>
<comment type="catalytic activity">
    <reaction evidence="5">
        <text>an aldehyde + NAD(+) + H2O = a carboxylate + NADH + 2 H(+)</text>
        <dbReference type="Rhea" id="RHEA:16185"/>
        <dbReference type="ChEBI" id="CHEBI:15377"/>
        <dbReference type="ChEBI" id="CHEBI:15378"/>
        <dbReference type="ChEBI" id="CHEBI:17478"/>
        <dbReference type="ChEBI" id="CHEBI:29067"/>
        <dbReference type="ChEBI" id="CHEBI:57540"/>
        <dbReference type="ChEBI" id="CHEBI:57945"/>
        <dbReference type="EC" id="1.2.1.3"/>
    </reaction>
</comment>
<keyword evidence="3" id="KW-0520">NAD</keyword>
<reference evidence="7 8" key="1">
    <citation type="submission" date="2020-05" db="EMBL/GenBank/DDBJ databases">
        <title>Vigna angularis (adzuki bean) Var. LongXiaoDou No. 4 denovo assembly.</title>
        <authorList>
            <person name="Xiang H."/>
        </authorList>
    </citation>
    <scope>NUCLEOTIDE SEQUENCE [LARGE SCALE GENOMIC DNA]</scope>
    <source>
        <tissue evidence="7">Leaf</tissue>
    </source>
</reference>
<dbReference type="GO" id="GO:0004029">
    <property type="term" value="F:aldehyde dehydrogenase (NAD+) activity"/>
    <property type="evidence" value="ECO:0007669"/>
    <property type="project" value="UniProtKB-EC"/>
</dbReference>
<dbReference type="Gene3D" id="3.40.309.10">
    <property type="entry name" value="Aldehyde Dehydrogenase, Chain A, domain 2"/>
    <property type="match status" value="1"/>
</dbReference>
<dbReference type="FunFam" id="3.40.309.10:FF:000003">
    <property type="entry name" value="Aldehyde dehydrogenase"/>
    <property type="match status" value="1"/>
</dbReference>
<evidence type="ECO:0000313" key="7">
    <source>
        <dbReference type="EMBL" id="KAG2371280.1"/>
    </source>
</evidence>
<dbReference type="SUPFAM" id="SSF53720">
    <property type="entry name" value="ALDH-like"/>
    <property type="match status" value="2"/>
</dbReference>
<comment type="caution">
    <text evidence="7">The sequence shown here is derived from an EMBL/GenBank/DDBJ whole genome shotgun (WGS) entry which is preliminary data.</text>
</comment>
<dbReference type="GO" id="GO:0006081">
    <property type="term" value="P:aldehyde metabolic process"/>
    <property type="evidence" value="ECO:0007669"/>
    <property type="project" value="InterPro"/>
</dbReference>
<dbReference type="PANTHER" id="PTHR43570">
    <property type="entry name" value="ALDEHYDE DEHYDROGENASE"/>
    <property type="match status" value="1"/>
</dbReference>
<proteinExistence type="inferred from homology"/>
<accession>A0A8T0JGF6</accession>
<name>A0A8T0JGF6_PHAAN</name>
<dbReference type="PANTHER" id="PTHR43570:SF28">
    <property type="entry name" value="ALDEHYDE DEHYDROGENASE"/>
    <property type="match status" value="1"/>
</dbReference>
<dbReference type="InterPro" id="IPR016161">
    <property type="entry name" value="Ald_DH/histidinol_DH"/>
</dbReference>
<evidence type="ECO:0000256" key="2">
    <source>
        <dbReference type="ARBA" id="ARBA00023002"/>
    </source>
</evidence>
<dbReference type="Pfam" id="PF00171">
    <property type="entry name" value="Aldedh"/>
    <property type="match status" value="1"/>
</dbReference>
<evidence type="ECO:0000313" key="8">
    <source>
        <dbReference type="Proteomes" id="UP000743370"/>
    </source>
</evidence>
<evidence type="ECO:0000256" key="3">
    <source>
        <dbReference type="ARBA" id="ARBA00023027"/>
    </source>
</evidence>
<organism evidence="7 8">
    <name type="scientific">Phaseolus angularis</name>
    <name type="common">Azuki bean</name>
    <name type="synonym">Vigna angularis</name>
    <dbReference type="NCBI Taxonomy" id="3914"/>
    <lineage>
        <taxon>Eukaryota</taxon>
        <taxon>Viridiplantae</taxon>
        <taxon>Streptophyta</taxon>
        <taxon>Embryophyta</taxon>
        <taxon>Tracheophyta</taxon>
        <taxon>Spermatophyta</taxon>
        <taxon>Magnoliopsida</taxon>
        <taxon>eudicotyledons</taxon>
        <taxon>Gunneridae</taxon>
        <taxon>Pentapetalae</taxon>
        <taxon>rosids</taxon>
        <taxon>fabids</taxon>
        <taxon>Fabales</taxon>
        <taxon>Fabaceae</taxon>
        <taxon>Papilionoideae</taxon>
        <taxon>50 kb inversion clade</taxon>
        <taxon>NPAAA clade</taxon>
        <taxon>indigoferoid/millettioid clade</taxon>
        <taxon>Phaseoleae</taxon>
        <taxon>Vigna</taxon>
    </lineage>
</organism>
<protein>
    <recommendedName>
        <fullName evidence="4">aldehyde dehydrogenase (NAD(+))</fullName>
        <ecNumber evidence="4">1.2.1.3</ecNumber>
    </recommendedName>
</protein>
<evidence type="ECO:0000256" key="4">
    <source>
        <dbReference type="ARBA" id="ARBA00024226"/>
    </source>
</evidence>
<dbReference type="GO" id="GO:0009414">
    <property type="term" value="P:response to water deprivation"/>
    <property type="evidence" value="ECO:0007669"/>
    <property type="project" value="UniProtKB-ARBA"/>
</dbReference>
<dbReference type="InterPro" id="IPR016163">
    <property type="entry name" value="Ald_DH_C"/>
</dbReference>
<dbReference type="Gene3D" id="3.40.605.10">
    <property type="entry name" value="Aldehyde Dehydrogenase, Chain A, domain 1"/>
    <property type="match status" value="2"/>
</dbReference>
<dbReference type="EC" id="1.2.1.3" evidence="4"/>
<evidence type="ECO:0000259" key="6">
    <source>
        <dbReference type="Pfam" id="PF00171"/>
    </source>
</evidence>
<gene>
    <name evidence="7" type="ORF">HKW66_Vig0214540</name>
</gene>
<keyword evidence="2" id="KW-0560">Oxidoreductase</keyword>
<comment type="similarity">
    <text evidence="1">Belongs to the aldehyde dehydrogenase family.</text>
</comment>
<dbReference type="GO" id="GO:0005737">
    <property type="term" value="C:cytoplasm"/>
    <property type="evidence" value="ECO:0007669"/>
    <property type="project" value="TreeGrafter"/>
</dbReference>
<dbReference type="EMBL" id="JABFOF010000011">
    <property type="protein sequence ID" value="KAG2371280.1"/>
    <property type="molecule type" value="Genomic_DNA"/>
</dbReference>
<dbReference type="InterPro" id="IPR016162">
    <property type="entry name" value="Ald_DH_N"/>
</dbReference>
<dbReference type="Proteomes" id="UP000743370">
    <property type="component" value="Unassembled WGS sequence"/>
</dbReference>